<dbReference type="EMBL" id="SZOM01000022">
    <property type="protein sequence ID" value="TKH19161.1"/>
    <property type="molecule type" value="Genomic_DNA"/>
</dbReference>
<evidence type="ECO:0000313" key="1">
    <source>
        <dbReference type="EMBL" id="TKH19161.1"/>
    </source>
</evidence>
<proteinExistence type="predicted"/>
<protein>
    <submittedName>
        <fullName evidence="1">Uncharacterized protein</fullName>
    </submittedName>
</protein>
<dbReference type="Proteomes" id="UP000306037">
    <property type="component" value="Unassembled WGS sequence"/>
</dbReference>
<reference evidence="1 2" key="1">
    <citation type="journal article" date="2019" name="Environ. Microbiol.">
        <title>An active ?-lactamase is a part of an orchestrated cell wall stress resistance network of Bacillus subtilis and related rhizosphere species.</title>
        <authorList>
            <person name="Bucher T."/>
            <person name="Keren-Paz A."/>
            <person name="Hausser J."/>
            <person name="Olender T."/>
            <person name="Cytryn E."/>
            <person name="Kolodkin-Gal I."/>
        </authorList>
    </citation>
    <scope>NUCLEOTIDE SEQUENCE [LARGE SCALE GENOMIC DNA]</scope>
    <source>
        <strain evidence="1 2">I71</strain>
    </source>
</reference>
<name>A0A4V5SIU7_9BACI</name>
<accession>A0A4V5SIU7</accession>
<sequence>MENNKSIDFLLNYSWKGKDREQIIEEMELEDYEQKYLDQAMKELAIEGEYSGYHLDRRILLLIDIHEDEEDFDEDDVVYIKR</sequence>
<evidence type="ECO:0000313" key="2">
    <source>
        <dbReference type="Proteomes" id="UP000306037"/>
    </source>
</evidence>
<comment type="caution">
    <text evidence="1">The sequence shown here is derived from an EMBL/GenBank/DDBJ whole genome shotgun (WGS) entry which is preliminary data.</text>
</comment>
<dbReference type="AlphaFoldDB" id="A0A4V5SIU7"/>
<dbReference type="RefSeq" id="WP_098033464.1">
    <property type="nucleotide sequence ID" value="NZ_SZOM01000022.1"/>
</dbReference>
<organism evidence="1 2">
    <name type="scientific">Bacillus wiedmannii</name>
    <dbReference type="NCBI Taxonomy" id="1890302"/>
    <lineage>
        <taxon>Bacteria</taxon>
        <taxon>Bacillati</taxon>
        <taxon>Bacillota</taxon>
        <taxon>Bacilli</taxon>
        <taxon>Bacillales</taxon>
        <taxon>Bacillaceae</taxon>
        <taxon>Bacillus</taxon>
        <taxon>Bacillus cereus group</taxon>
    </lineage>
</organism>
<gene>
    <name evidence="1" type="ORF">FC694_02395</name>
</gene>